<evidence type="ECO:0000313" key="3">
    <source>
        <dbReference type="Proteomes" id="UP000202420"/>
    </source>
</evidence>
<dbReference type="GeneID" id="5470648"/>
<proteinExistence type="predicted"/>
<protein>
    <submittedName>
        <fullName evidence="2">Uncharacterized protein z132L</fullName>
    </submittedName>
</protein>
<feature type="compositionally biased region" description="Polar residues" evidence="1">
    <location>
        <begin position="54"/>
        <end position="63"/>
    </location>
</feature>
<sequence length="72" mass="8110">MYITKWQSPRKPSSWKTTQARPSVLSLVLPPAWPQRRPQPRATPTSSCARPASMTRSGSTRAPLSSWRPPRP</sequence>
<reference evidence="2 3" key="1">
    <citation type="submission" date="2006-09" db="EMBL/GenBank/DDBJ databases">
        <title>Sequence and annotation of the 288-kb ATCV-1 virus that infects an endosymbiotic Chlorella strain of the heliozoon Acanthocystis turfacea.</title>
        <authorList>
            <person name="Fitzgerald L.A."/>
            <person name="Graves M.V."/>
            <person name="Li X."/>
            <person name="Pfitzner A.J.P."/>
            <person name="Hartigan J."/>
            <person name="Van Etten J.L."/>
        </authorList>
    </citation>
    <scope>NUCLEOTIDE SEQUENCE [LARGE SCALE GENOMIC DNA]</scope>
    <source>
        <strain evidence="2 3">ATCV-1</strain>
    </source>
</reference>
<dbReference type="RefSeq" id="YP_001426613.1">
    <property type="nucleotide sequence ID" value="NC_008724.1"/>
</dbReference>
<evidence type="ECO:0000313" key="2">
    <source>
        <dbReference type="EMBL" id="ABT16266.1"/>
    </source>
</evidence>
<dbReference type="EMBL" id="EF101928">
    <property type="protein sequence ID" value="ABT16266.1"/>
    <property type="molecule type" value="Genomic_DNA"/>
</dbReference>
<organism evidence="2 3">
    <name type="scientific">Chlorovirus heliozoae</name>
    <dbReference type="NCBI Taxonomy" id="322019"/>
    <lineage>
        <taxon>Viruses</taxon>
        <taxon>Varidnaviria</taxon>
        <taxon>Bamfordvirae</taxon>
        <taxon>Nucleocytoviricota</taxon>
        <taxon>Megaviricetes</taxon>
        <taxon>Algavirales</taxon>
        <taxon>Phycodnaviridae</taxon>
        <taxon>Chlorovirus</taxon>
    </lineage>
</organism>
<feature type="compositionally biased region" description="Low complexity" evidence="1">
    <location>
        <begin position="34"/>
        <end position="45"/>
    </location>
</feature>
<keyword evidence="3" id="KW-1185">Reference proteome</keyword>
<dbReference type="Proteomes" id="UP000202420">
    <property type="component" value="Segment"/>
</dbReference>
<evidence type="ECO:0000256" key="1">
    <source>
        <dbReference type="SAM" id="MobiDB-lite"/>
    </source>
</evidence>
<feature type="region of interest" description="Disordered" evidence="1">
    <location>
        <begin position="1"/>
        <end position="72"/>
    </location>
</feature>
<feature type="compositionally biased region" description="Polar residues" evidence="1">
    <location>
        <begin position="1"/>
        <end position="21"/>
    </location>
</feature>
<accession>A7K892</accession>
<name>A7K892_9PHYC</name>
<gene>
    <name evidence="2" type="primary">z132L</name>
    <name evidence="2" type="ORF">ATCV1_z132L</name>
</gene>
<dbReference type="KEGG" id="vg:5470648"/>